<name>A0A645EJ41_9ZZZZ</name>
<evidence type="ECO:0000313" key="1">
    <source>
        <dbReference type="EMBL" id="MPN01466.1"/>
    </source>
</evidence>
<organism evidence="1">
    <name type="scientific">bioreactor metagenome</name>
    <dbReference type="NCBI Taxonomy" id="1076179"/>
    <lineage>
        <taxon>unclassified sequences</taxon>
        <taxon>metagenomes</taxon>
        <taxon>ecological metagenomes</taxon>
    </lineage>
</organism>
<dbReference type="AlphaFoldDB" id="A0A645EJ41"/>
<gene>
    <name evidence="1" type="ORF">SDC9_148675</name>
</gene>
<reference evidence="1" key="1">
    <citation type="submission" date="2019-08" db="EMBL/GenBank/DDBJ databases">
        <authorList>
            <person name="Kucharzyk K."/>
            <person name="Murdoch R.W."/>
            <person name="Higgins S."/>
            <person name="Loffler F."/>
        </authorList>
    </citation>
    <scope>NUCLEOTIDE SEQUENCE</scope>
</reference>
<protein>
    <submittedName>
        <fullName evidence="1">Uncharacterized protein</fullName>
    </submittedName>
</protein>
<sequence>MRLLSVDALAGVLFGHATVQHQPRKLDLFRGIYHPHGIAEIGHGGTHQPCRFKYDHLLVGAADDEVNSLGYQRMYDGFQVLHGL</sequence>
<proteinExistence type="predicted"/>
<accession>A0A645EJ41</accession>
<dbReference type="EMBL" id="VSSQ01047470">
    <property type="protein sequence ID" value="MPN01466.1"/>
    <property type="molecule type" value="Genomic_DNA"/>
</dbReference>
<comment type="caution">
    <text evidence="1">The sequence shown here is derived from an EMBL/GenBank/DDBJ whole genome shotgun (WGS) entry which is preliminary data.</text>
</comment>